<dbReference type="PANTHER" id="PTHR12526">
    <property type="entry name" value="GLYCOSYLTRANSFERASE"/>
    <property type="match status" value="1"/>
</dbReference>
<dbReference type="GO" id="GO:0016757">
    <property type="term" value="F:glycosyltransferase activity"/>
    <property type="evidence" value="ECO:0007669"/>
    <property type="project" value="UniProtKB-KW"/>
</dbReference>
<reference evidence="5 6" key="1">
    <citation type="submission" date="2015-08" db="EMBL/GenBank/DDBJ databases">
        <title>Complete genome sequence of Sulfurifustis variabilis.</title>
        <authorList>
            <person name="Miura A."/>
            <person name="Kojima H."/>
            <person name="Fukui M."/>
        </authorList>
    </citation>
    <scope>NUCLEOTIDE SEQUENCE [LARGE SCALE GENOMIC DNA]</scope>
    <source>
        <strain evidence="6">skN76</strain>
    </source>
</reference>
<dbReference type="Pfam" id="PF00534">
    <property type="entry name" value="Glycos_transf_1"/>
    <property type="match status" value="1"/>
</dbReference>
<evidence type="ECO:0000256" key="1">
    <source>
        <dbReference type="ARBA" id="ARBA00022676"/>
    </source>
</evidence>
<dbReference type="OrthoDB" id="9795746at2"/>
<dbReference type="KEGG" id="sva:SVA_3802"/>
<keyword evidence="2 5" id="KW-0808">Transferase</keyword>
<proteinExistence type="predicted"/>
<dbReference type="Gene3D" id="3.40.50.2000">
    <property type="entry name" value="Glycogen Phosphorylase B"/>
    <property type="match status" value="2"/>
</dbReference>
<dbReference type="EMBL" id="AP014936">
    <property type="protein sequence ID" value="BAU50336.1"/>
    <property type="molecule type" value="Genomic_DNA"/>
</dbReference>
<evidence type="ECO:0000259" key="4">
    <source>
        <dbReference type="Pfam" id="PF13439"/>
    </source>
</evidence>
<dbReference type="PANTHER" id="PTHR12526:SF510">
    <property type="entry name" value="D-INOSITOL 3-PHOSPHATE GLYCOSYLTRANSFERASE"/>
    <property type="match status" value="1"/>
</dbReference>
<organism evidence="5 6">
    <name type="scientific">Sulfurifustis variabilis</name>
    <dbReference type="NCBI Taxonomy" id="1675686"/>
    <lineage>
        <taxon>Bacteria</taxon>
        <taxon>Pseudomonadati</taxon>
        <taxon>Pseudomonadota</taxon>
        <taxon>Gammaproteobacteria</taxon>
        <taxon>Acidiferrobacterales</taxon>
        <taxon>Acidiferrobacteraceae</taxon>
        <taxon>Sulfurifustis</taxon>
    </lineage>
</organism>
<feature type="domain" description="Glycosyltransferase subfamily 4-like N-terminal" evidence="4">
    <location>
        <begin position="13"/>
        <end position="151"/>
    </location>
</feature>
<keyword evidence="6" id="KW-1185">Reference proteome</keyword>
<keyword evidence="1" id="KW-0328">Glycosyltransferase</keyword>
<name>A0A1C7AFY1_9GAMM</name>
<sequence>MIKTLHVIGSKRFGGAERFYLRLIKALHERGEPVIALVRRDGPVVPHVPPGIPLLHAPMRTVWDPLSRFQVSRRVREVAPAIVQTYMGRATRLTHVRGSGIVHVARLGGFYKLDGYRHADAWVGNSKAICGYLRDNGFPARRVYHIPNFIEPPAPAAREELVALREQLGIPGDALVTLGVGRLIAKKGFDDLLAAFAKLPPTAGGRPIDLVVVGDGSQRASLETQARALGIAGRVHWAGWQNQPGPYYALADVFVCPSRHEPLGNVILEAWSHGVPVLSTATHGALELIADGRDGILTPCEQPTLLAGALKRLLRDDTARRELGAAGRRRVEPPAALAQDRVVDRYLALYHRLKER</sequence>
<dbReference type="SUPFAM" id="SSF53756">
    <property type="entry name" value="UDP-Glycosyltransferase/glycogen phosphorylase"/>
    <property type="match status" value="1"/>
</dbReference>
<protein>
    <submittedName>
        <fullName evidence="5">Glycosyl transferase</fullName>
    </submittedName>
</protein>
<evidence type="ECO:0000313" key="6">
    <source>
        <dbReference type="Proteomes" id="UP000218899"/>
    </source>
</evidence>
<dbReference type="Pfam" id="PF13439">
    <property type="entry name" value="Glyco_transf_4"/>
    <property type="match status" value="1"/>
</dbReference>
<dbReference type="AlphaFoldDB" id="A0A1C7AFY1"/>
<dbReference type="RefSeq" id="WP_096462649.1">
    <property type="nucleotide sequence ID" value="NZ_AP014936.1"/>
</dbReference>
<dbReference type="InterPro" id="IPR028098">
    <property type="entry name" value="Glyco_trans_4-like_N"/>
</dbReference>
<evidence type="ECO:0000313" key="5">
    <source>
        <dbReference type="EMBL" id="BAU50336.1"/>
    </source>
</evidence>
<dbReference type="CDD" id="cd03811">
    <property type="entry name" value="GT4_GT28_WabH-like"/>
    <property type="match status" value="1"/>
</dbReference>
<dbReference type="GO" id="GO:1901135">
    <property type="term" value="P:carbohydrate derivative metabolic process"/>
    <property type="evidence" value="ECO:0007669"/>
    <property type="project" value="UniProtKB-ARBA"/>
</dbReference>
<feature type="domain" description="Glycosyl transferase family 1" evidence="3">
    <location>
        <begin position="164"/>
        <end position="330"/>
    </location>
</feature>
<dbReference type="InterPro" id="IPR001296">
    <property type="entry name" value="Glyco_trans_1"/>
</dbReference>
<dbReference type="Proteomes" id="UP000218899">
    <property type="component" value="Chromosome"/>
</dbReference>
<evidence type="ECO:0000259" key="3">
    <source>
        <dbReference type="Pfam" id="PF00534"/>
    </source>
</evidence>
<evidence type="ECO:0000256" key="2">
    <source>
        <dbReference type="ARBA" id="ARBA00022679"/>
    </source>
</evidence>
<gene>
    <name evidence="5" type="ORF">SVA_3802</name>
</gene>
<accession>A0A1C7AFY1</accession>